<dbReference type="PROSITE" id="PS50883">
    <property type="entry name" value="EAL"/>
    <property type="match status" value="1"/>
</dbReference>
<dbReference type="SMART" id="SM00086">
    <property type="entry name" value="PAC"/>
    <property type="match status" value="2"/>
</dbReference>
<dbReference type="InterPro" id="IPR043128">
    <property type="entry name" value="Rev_trsase/Diguanyl_cyclase"/>
</dbReference>
<dbReference type="PROSITE" id="PS50113">
    <property type="entry name" value="PAC"/>
    <property type="match status" value="2"/>
</dbReference>
<dbReference type="Pfam" id="PF00563">
    <property type="entry name" value="EAL"/>
    <property type="match status" value="1"/>
</dbReference>
<feature type="domain" description="GGDEF" evidence="6">
    <location>
        <begin position="427"/>
        <end position="561"/>
    </location>
</feature>
<dbReference type="PROSITE" id="PS50887">
    <property type="entry name" value="GGDEF"/>
    <property type="match status" value="1"/>
</dbReference>
<dbReference type="SMART" id="SM00052">
    <property type="entry name" value="EAL"/>
    <property type="match status" value="1"/>
</dbReference>
<sequence>MFRIALPSSYISQWQHLIEQQSRVYQCSHQLFQYSESANWQPLFCELSLTEGLTAHNELELHSCLAVLNETLTRITYPNSTSVQYQSGFQPIWTTPIWHPDGTLFAVLVTKPPQSTKEDSSTSRALCAWLETLTGKFSHDLACLQQSHGQQLPSLQEFLDGLDDHVWVKDNKGRYIICNRAVEQAWGYDITKIIGAEDHHLFDEEIASNFIKADEHVVKTGQQHIVEECSGMNQGNENIWLETIKSPVKKQNGELLGVLGMTRNVTRRKTVENQLKLTAKIFNNSYEGMMITDHRGDLIEVNKAFSDITGYHADEVRGRNPRLLKSGLQDDLFYKKMWQRLGQTGQWKGELSNRRKDGTIYPQKSTITAVLGKDKQPLNYLCVFEDITTRKAHEQKLEKMAFFDPLTDLPNRTQLIQLLAKQIEQAQPFATLFLDIDHFKHINDSLGHHCGDQVLIDLAQRLKTTLHCQNHVARIGGDEFVIVVTNIEQSEDLTAMINRALGLFKSPFYPNDSHPLHLSTSIGVSRYPQDGTDTDTLLKNADTAMYLAKKNGRNGYAFYSPELTDASKSHVRFHSALHQAIRNNEFHLDYQPQFDLENNQLIGLEALLRWHNPSIGNIPPDQFIPIAEKTGLINELGAWVLESACKQGRQWLDAGHHFSKIAVNVSAIQLQQRNFTSNLKAILQRTGLPARYLEIEITEGFLMRDSALATHDLNQLKSIGIEISLDDFGTGYSSLSYLKGLPLDKLKIDRSFIDDIPRDEDSVAIVSAIIAMAKSLNLKVIAEGIEYSEQQQHLIQQGCSLGQGFHLSRPLNPRESAQSEKLIEFFRCETKSRSPLI</sequence>
<comment type="caution">
    <text evidence="7">The sequence shown here is derived from an EMBL/GenBank/DDBJ whole genome shotgun (WGS) entry which is preliminary data.</text>
</comment>
<dbReference type="SUPFAM" id="SSF55073">
    <property type="entry name" value="Nucleotide cyclase"/>
    <property type="match status" value="1"/>
</dbReference>
<dbReference type="Pfam" id="PF13426">
    <property type="entry name" value="PAS_9"/>
    <property type="match status" value="1"/>
</dbReference>
<gene>
    <name evidence="7" type="ORF">KP803_20090</name>
</gene>
<dbReference type="NCBIfam" id="TIGR00254">
    <property type="entry name" value="GGDEF"/>
    <property type="match status" value="1"/>
</dbReference>
<feature type="domain" description="PAC" evidence="4">
    <location>
        <begin position="219"/>
        <end position="277"/>
    </location>
</feature>
<dbReference type="CDD" id="cd00130">
    <property type="entry name" value="PAS"/>
    <property type="match status" value="1"/>
</dbReference>
<feature type="domain" description="PAC" evidence="4">
    <location>
        <begin position="347"/>
        <end position="399"/>
    </location>
</feature>
<dbReference type="Gene3D" id="3.20.20.450">
    <property type="entry name" value="EAL domain"/>
    <property type="match status" value="1"/>
</dbReference>
<organism evidence="7 8">
    <name type="scientific">Vibrio amylolyticus</name>
    <dbReference type="NCBI Taxonomy" id="2847292"/>
    <lineage>
        <taxon>Bacteria</taxon>
        <taxon>Pseudomonadati</taxon>
        <taxon>Pseudomonadota</taxon>
        <taxon>Gammaproteobacteria</taxon>
        <taxon>Vibrionales</taxon>
        <taxon>Vibrionaceae</taxon>
        <taxon>Vibrio</taxon>
    </lineage>
</organism>
<keyword evidence="2" id="KW-0973">c-di-GMP</keyword>
<proteinExistence type="predicted"/>
<dbReference type="PROSITE" id="PS50112">
    <property type="entry name" value="PAS"/>
    <property type="match status" value="2"/>
</dbReference>
<dbReference type="FunFam" id="3.20.20.450:FF:000001">
    <property type="entry name" value="Cyclic di-GMP phosphodiesterase yahA"/>
    <property type="match status" value="1"/>
</dbReference>
<dbReference type="InterPro" id="IPR000160">
    <property type="entry name" value="GGDEF_dom"/>
</dbReference>
<evidence type="ECO:0000313" key="8">
    <source>
        <dbReference type="Proteomes" id="UP001139559"/>
    </source>
</evidence>
<evidence type="ECO:0000259" key="3">
    <source>
        <dbReference type="PROSITE" id="PS50112"/>
    </source>
</evidence>
<dbReference type="Pfam" id="PF08448">
    <property type="entry name" value="PAS_4"/>
    <property type="match status" value="1"/>
</dbReference>
<feature type="domain" description="EAL" evidence="5">
    <location>
        <begin position="570"/>
        <end position="824"/>
    </location>
</feature>
<dbReference type="GO" id="GO:0071111">
    <property type="term" value="F:cyclic-guanylate-specific phosphodiesterase activity"/>
    <property type="evidence" value="ECO:0007669"/>
    <property type="project" value="UniProtKB-EC"/>
</dbReference>
<evidence type="ECO:0000259" key="6">
    <source>
        <dbReference type="PROSITE" id="PS50887"/>
    </source>
</evidence>
<dbReference type="InterPro" id="IPR001633">
    <property type="entry name" value="EAL_dom"/>
</dbReference>
<dbReference type="InterPro" id="IPR035965">
    <property type="entry name" value="PAS-like_dom_sf"/>
</dbReference>
<dbReference type="SMART" id="SM00267">
    <property type="entry name" value="GGDEF"/>
    <property type="match status" value="1"/>
</dbReference>
<dbReference type="SUPFAM" id="SSF141868">
    <property type="entry name" value="EAL domain-like"/>
    <property type="match status" value="1"/>
</dbReference>
<dbReference type="PANTHER" id="PTHR44757">
    <property type="entry name" value="DIGUANYLATE CYCLASE DGCP"/>
    <property type="match status" value="1"/>
</dbReference>
<dbReference type="Proteomes" id="UP001139559">
    <property type="component" value="Unassembled WGS sequence"/>
</dbReference>
<dbReference type="SUPFAM" id="SSF55785">
    <property type="entry name" value="PYP-like sensor domain (PAS domain)"/>
    <property type="match status" value="2"/>
</dbReference>
<dbReference type="InterPro" id="IPR000014">
    <property type="entry name" value="PAS"/>
</dbReference>
<dbReference type="PANTHER" id="PTHR44757:SF2">
    <property type="entry name" value="BIOFILM ARCHITECTURE MAINTENANCE PROTEIN MBAA"/>
    <property type="match status" value="1"/>
</dbReference>
<dbReference type="SMART" id="SM00091">
    <property type="entry name" value="PAS"/>
    <property type="match status" value="2"/>
</dbReference>
<dbReference type="EMBL" id="JAJHVV010000016">
    <property type="protein sequence ID" value="MCK6265562.1"/>
    <property type="molecule type" value="Genomic_DNA"/>
</dbReference>
<protein>
    <recommendedName>
        <fullName evidence="1">cyclic-guanylate-specific phosphodiesterase</fullName>
        <ecNumber evidence="1">3.1.4.52</ecNumber>
    </recommendedName>
</protein>
<dbReference type="AlphaFoldDB" id="A0A9X1XMB6"/>
<keyword evidence="8" id="KW-1185">Reference proteome</keyword>
<dbReference type="Gene3D" id="3.30.70.270">
    <property type="match status" value="1"/>
</dbReference>
<accession>A0A9X1XMB6</accession>
<dbReference type="Pfam" id="PF00990">
    <property type="entry name" value="GGDEF"/>
    <property type="match status" value="1"/>
</dbReference>
<evidence type="ECO:0000313" key="7">
    <source>
        <dbReference type="EMBL" id="MCK6265562.1"/>
    </source>
</evidence>
<evidence type="ECO:0000256" key="2">
    <source>
        <dbReference type="ARBA" id="ARBA00022636"/>
    </source>
</evidence>
<reference evidence="7" key="1">
    <citation type="submission" date="2021-11" db="EMBL/GenBank/DDBJ databases">
        <title>Vibrio ZSDE26 sp. nov. and Vibrio ZSDZ34 sp. nov., isolated from coastal seawater in Qingdao.</title>
        <authorList>
            <person name="Zhang P."/>
        </authorList>
    </citation>
    <scope>NUCLEOTIDE SEQUENCE</scope>
    <source>
        <strain evidence="7">ZSDE26</strain>
    </source>
</reference>
<dbReference type="NCBIfam" id="TIGR00229">
    <property type="entry name" value="sensory_box"/>
    <property type="match status" value="2"/>
</dbReference>
<dbReference type="InterPro" id="IPR035919">
    <property type="entry name" value="EAL_sf"/>
</dbReference>
<name>A0A9X1XMB6_9VIBR</name>
<feature type="domain" description="PAS" evidence="3">
    <location>
        <begin position="151"/>
        <end position="221"/>
    </location>
</feature>
<dbReference type="InterPro" id="IPR052155">
    <property type="entry name" value="Biofilm_reg_signaling"/>
</dbReference>
<dbReference type="EC" id="3.1.4.52" evidence="1"/>
<dbReference type="Gene3D" id="3.30.450.20">
    <property type="entry name" value="PAS domain"/>
    <property type="match status" value="2"/>
</dbReference>
<dbReference type="CDD" id="cd01948">
    <property type="entry name" value="EAL"/>
    <property type="match status" value="1"/>
</dbReference>
<evidence type="ECO:0000259" key="5">
    <source>
        <dbReference type="PROSITE" id="PS50883"/>
    </source>
</evidence>
<dbReference type="InterPro" id="IPR013656">
    <property type="entry name" value="PAS_4"/>
</dbReference>
<dbReference type="RefSeq" id="WP_248010628.1">
    <property type="nucleotide sequence ID" value="NZ_JAJHVV010000016.1"/>
</dbReference>
<dbReference type="InterPro" id="IPR029787">
    <property type="entry name" value="Nucleotide_cyclase"/>
</dbReference>
<dbReference type="CDD" id="cd01949">
    <property type="entry name" value="GGDEF"/>
    <property type="match status" value="1"/>
</dbReference>
<evidence type="ECO:0000259" key="4">
    <source>
        <dbReference type="PROSITE" id="PS50113"/>
    </source>
</evidence>
<evidence type="ECO:0000256" key="1">
    <source>
        <dbReference type="ARBA" id="ARBA00012282"/>
    </source>
</evidence>
<dbReference type="InterPro" id="IPR001610">
    <property type="entry name" value="PAC"/>
</dbReference>
<dbReference type="InterPro" id="IPR000700">
    <property type="entry name" value="PAS-assoc_C"/>
</dbReference>
<feature type="domain" description="PAS" evidence="3">
    <location>
        <begin position="274"/>
        <end position="320"/>
    </location>
</feature>